<evidence type="ECO:0000313" key="2">
    <source>
        <dbReference type="Proteomes" id="UP001257060"/>
    </source>
</evidence>
<accession>A0ABU2GL08</accession>
<comment type="caution">
    <text evidence="1">The sequence shown here is derived from an EMBL/GenBank/DDBJ whole genome shotgun (WGS) entry which is preliminary data.</text>
</comment>
<gene>
    <name evidence="1" type="ORF">NDI76_19645</name>
</gene>
<proteinExistence type="predicted"/>
<dbReference type="EMBL" id="JAMQOP010000005">
    <property type="protein sequence ID" value="MDS0300964.1"/>
    <property type="molecule type" value="Genomic_DNA"/>
</dbReference>
<keyword evidence="2" id="KW-1185">Reference proteome</keyword>
<evidence type="ECO:0000313" key="1">
    <source>
        <dbReference type="EMBL" id="MDS0300964.1"/>
    </source>
</evidence>
<name>A0ABU2GL08_9EURY</name>
<organism evidence="1 2">
    <name type="scientific">Halogeometricum salsisoli</name>
    <dbReference type="NCBI Taxonomy" id="2950536"/>
    <lineage>
        <taxon>Archaea</taxon>
        <taxon>Methanobacteriati</taxon>
        <taxon>Methanobacteriota</taxon>
        <taxon>Stenosarchaea group</taxon>
        <taxon>Halobacteria</taxon>
        <taxon>Halobacteriales</taxon>
        <taxon>Haloferacaceae</taxon>
        <taxon>Halogeometricum</taxon>
    </lineage>
</organism>
<protein>
    <submittedName>
        <fullName evidence="1">Uncharacterized protein</fullName>
    </submittedName>
</protein>
<dbReference type="Proteomes" id="UP001257060">
    <property type="component" value="Unassembled WGS sequence"/>
</dbReference>
<sequence length="663" mass="75703">MSRKRNQGGFEDLVEYLVERCLKAADNRDKNKFVESLIDFNDVVDSFLEQQATLGNQVSDTNRESLERIFSNYFVDLYEGLIEAPPTFRTEVISAITTSIRRSRDVGFSPTYQAFLSTLNRCYRLEMETGEFEFRAKRFFVRRYNLLIRKSVDQIQASDSPAAFETARSFWEVTFDQAQQLLKTAIEATDEETYSEIISKLTEIYYYDVVSSNRQRIADVGDSENEFLEKKAEFGQSIESQVSVLTFVLTGWAFRRFREGTLSEEEYKEIATTTESQRNSIAAVAEVYYDEIRGEGRFEYWEGWNLDEAMAETMGVATSAPAALSWLQAFYCTELLRLGSQSFEDGELDVRGLPIPVSKAVVAESDKIRKTLESLHTDSIVEIFIDSGTDIERLIDAIVQLHEDAEETYRNQVREDVHESALDDESVKSFEDSIQSDFVEGCTLRNVLRDIEVIAEDPSEEGGQPKELGRLQVPRRALVSVDDIPLHLSMQRYVSPIEDRYRELLFENLEVVQESVISQEELLERVREYVDSHDVEAILTTLGVSDDVFRDADAYKYVLTSEERVFENQRGSFAGTPVLSMRGDGFSILLVFAGPTQIIETNPADRPLSIDMIPAEETLSEEDRQNLSEEELENIKDWVYVDVSYLCQFTPGANIGVAITVER</sequence>
<reference evidence="1 2" key="1">
    <citation type="submission" date="2022-06" db="EMBL/GenBank/DDBJ databases">
        <title>Halogeometricum sp. a new haloarchaeum isolate from saline soil.</title>
        <authorList>
            <person name="Strakova D."/>
            <person name="Galisteo C."/>
            <person name="Sanchez-Porro C."/>
            <person name="Ventosa A."/>
        </authorList>
    </citation>
    <scope>NUCLEOTIDE SEQUENCE [LARGE SCALE GENOMIC DNA]</scope>
    <source>
        <strain evidence="1 2">S1BR25-6</strain>
    </source>
</reference>
<dbReference type="RefSeq" id="WP_310925885.1">
    <property type="nucleotide sequence ID" value="NZ_JAMQOP010000005.1"/>
</dbReference>